<accession>A0A1M6SJV0</accession>
<protein>
    <submittedName>
        <fullName evidence="1">Uncharacterized protein</fullName>
    </submittedName>
</protein>
<evidence type="ECO:0000313" key="1">
    <source>
        <dbReference type="EMBL" id="SHK44926.1"/>
    </source>
</evidence>
<name>A0A1M6SJV0_PSETH</name>
<dbReference type="AlphaFoldDB" id="A0A1M6SJV0"/>
<dbReference type="Proteomes" id="UP000184363">
    <property type="component" value="Unassembled WGS sequence"/>
</dbReference>
<reference evidence="1 2" key="1">
    <citation type="submission" date="2016-11" db="EMBL/GenBank/DDBJ databases">
        <authorList>
            <person name="Jaros S."/>
            <person name="Januszkiewicz K."/>
            <person name="Wedrychowicz H."/>
        </authorList>
    </citation>
    <scope>NUCLEOTIDE SEQUENCE [LARGE SCALE GENOMIC DNA]</scope>
    <source>
        <strain evidence="1 2">DSM 43832</strain>
    </source>
</reference>
<sequence length="89" mass="9802">MSPDRDADPEPELSLRDRAILRAVAEGRAELVGPGWSDLVIDGRCCADQAAARRLVRRGLIAVADRVRQNRNRAAACLTNQGRRRLEPA</sequence>
<organism evidence="1 2">
    <name type="scientific">Pseudonocardia thermophila</name>
    <dbReference type="NCBI Taxonomy" id="1848"/>
    <lineage>
        <taxon>Bacteria</taxon>
        <taxon>Bacillati</taxon>
        <taxon>Actinomycetota</taxon>
        <taxon>Actinomycetes</taxon>
        <taxon>Pseudonocardiales</taxon>
        <taxon>Pseudonocardiaceae</taxon>
        <taxon>Pseudonocardia</taxon>
    </lineage>
</organism>
<dbReference type="OrthoDB" id="3700530at2"/>
<dbReference type="RefSeq" id="WP_073456773.1">
    <property type="nucleotide sequence ID" value="NZ_CALGVN010000062.1"/>
</dbReference>
<gene>
    <name evidence="1" type="ORF">SAMN05443637_106186</name>
</gene>
<proteinExistence type="predicted"/>
<evidence type="ECO:0000313" key="2">
    <source>
        <dbReference type="Proteomes" id="UP000184363"/>
    </source>
</evidence>
<dbReference type="STRING" id="1848.SAMN05443637_106186"/>
<dbReference type="EMBL" id="FRAP01000006">
    <property type="protein sequence ID" value="SHK44926.1"/>
    <property type="molecule type" value="Genomic_DNA"/>
</dbReference>
<keyword evidence="2" id="KW-1185">Reference proteome</keyword>